<evidence type="ECO:0000313" key="2">
    <source>
        <dbReference type="Proteomes" id="UP001054945"/>
    </source>
</evidence>
<dbReference type="AlphaFoldDB" id="A0AAV4NS25"/>
<keyword evidence="2" id="KW-1185">Reference proteome</keyword>
<sequence length="69" mass="7621">MILIRERDLVKQLAVVGKVLALRENNCNPGYTAGQYLNKTFHTGGEYVPCRVPLAPKQEAAYLVDLFGG</sequence>
<dbReference type="EMBL" id="BPLR01003683">
    <property type="protein sequence ID" value="GIX87493.1"/>
    <property type="molecule type" value="Genomic_DNA"/>
</dbReference>
<accession>A0AAV4NS25</accession>
<organism evidence="1 2">
    <name type="scientific">Caerostris extrusa</name>
    <name type="common">Bark spider</name>
    <name type="synonym">Caerostris bankana</name>
    <dbReference type="NCBI Taxonomy" id="172846"/>
    <lineage>
        <taxon>Eukaryota</taxon>
        <taxon>Metazoa</taxon>
        <taxon>Ecdysozoa</taxon>
        <taxon>Arthropoda</taxon>
        <taxon>Chelicerata</taxon>
        <taxon>Arachnida</taxon>
        <taxon>Araneae</taxon>
        <taxon>Araneomorphae</taxon>
        <taxon>Entelegynae</taxon>
        <taxon>Araneoidea</taxon>
        <taxon>Araneidae</taxon>
        <taxon>Caerostris</taxon>
    </lineage>
</organism>
<reference evidence="1 2" key="1">
    <citation type="submission" date="2021-06" db="EMBL/GenBank/DDBJ databases">
        <title>Caerostris extrusa draft genome.</title>
        <authorList>
            <person name="Kono N."/>
            <person name="Arakawa K."/>
        </authorList>
    </citation>
    <scope>NUCLEOTIDE SEQUENCE [LARGE SCALE GENOMIC DNA]</scope>
</reference>
<name>A0AAV4NS25_CAEEX</name>
<protein>
    <submittedName>
        <fullName evidence="1">Uncharacterized protein</fullName>
    </submittedName>
</protein>
<evidence type="ECO:0000313" key="1">
    <source>
        <dbReference type="EMBL" id="GIX87493.1"/>
    </source>
</evidence>
<dbReference type="Proteomes" id="UP001054945">
    <property type="component" value="Unassembled WGS sequence"/>
</dbReference>
<proteinExistence type="predicted"/>
<gene>
    <name evidence="1" type="ORF">CEXT_357561</name>
</gene>
<comment type="caution">
    <text evidence="1">The sequence shown here is derived from an EMBL/GenBank/DDBJ whole genome shotgun (WGS) entry which is preliminary data.</text>
</comment>